<proteinExistence type="predicted"/>
<dbReference type="AlphaFoldDB" id="A0A4S8LUQ0"/>
<reference evidence="2 3" key="1">
    <citation type="journal article" date="2019" name="Nat. Ecol. Evol.">
        <title>Megaphylogeny resolves global patterns of mushroom evolution.</title>
        <authorList>
            <person name="Varga T."/>
            <person name="Krizsan K."/>
            <person name="Foldi C."/>
            <person name="Dima B."/>
            <person name="Sanchez-Garcia M."/>
            <person name="Sanchez-Ramirez S."/>
            <person name="Szollosi G.J."/>
            <person name="Szarkandi J.G."/>
            <person name="Papp V."/>
            <person name="Albert L."/>
            <person name="Andreopoulos W."/>
            <person name="Angelini C."/>
            <person name="Antonin V."/>
            <person name="Barry K.W."/>
            <person name="Bougher N.L."/>
            <person name="Buchanan P."/>
            <person name="Buyck B."/>
            <person name="Bense V."/>
            <person name="Catcheside P."/>
            <person name="Chovatia M."/>
            <person name="Cooper J."/>
            <person name="Damon W."/>
            <person name="Desjardin D."/>
            <person name="Finy P."/>
            <person name="Geml J."/>
            <person name="Haridas S."/>
            <person name="Hughes K."/>
            <person name="Justo A."/>
            <person name="Karasinski D."/>
            <person name="Kautmanova I."/>
            <person name="Kiss B."/>
            <person name="Kocsube S."/>
            <person name="Kotiranta H."/>
            <person name="LaButti K.M."/>
            <person name="Lechner B.E."/>
            <person name="Liimatainen K."/>
            <person name="Lipzen A."/>
            <person name="Lukacs Z."/>
            <person name="Mihaltcheva S."/>
            <person name="Morgado L.N."/>
            <person name="Niskanen T."/>
            <person name="Noordeloos M.E."/>
            <person name="Ohm R.A."/>
            <person name="Ortiz-Santana B."/>
            <person name="Ovrebo C."/>
            <person name="Racz N."/>
            <person name="Riley R."/>
            <person name="Savchenko A."/>
            <person name="Shiryaev A."/>
            <person name="Soop K."/>
            <person name="Spirin V."/>
            <person name="Szebenyi C."/>
            <person name="Tomsovsky M."/>
            <person name="Tulloss R.E."/>
            <person name="Uehling J."/>
            <person name="Grigoriev I.V."/>
            <person name="Vagvolgyi C."/>
            <person name="Papp T."/>
            <person name="Martin F.M."/>
            <person name="Miettinen O."/>
            <person name="Hibbett D.S."/>
            <person name="Nagy L.G."/>
        </authorList>
    </citation>
    <scope>NUCLEOTIDE SEQUENCE [LARGE SCALE GENOMIC DNA]</scope>
    <source>
        <strain evidence="2 3">CBS 962.96</strain>
    </source>
</reference>
<organism evidence="2 3">
    <name type="scientific">Dendrothele bispora (strain CBS 962.96)</name>
    <dbReference type="NCBI Taxonomy" id="1314807"/>
    <lineage>
        <taxon>Eukaryota</taxon>
        <taxon>Fungi</taxon>
        <taxon>Dikarya</taxon>
        <taxon>Basidiomycota</taxon>
        <taxon>Agaricomycotina</taxon>
        <taxon>Agaricomycetes</taxon>
        <taxon>Agaricomycetidae</taxon>
        <taxon>Agaricales</taxon>
        <taxon>Agaricales incertae sedis</taxon>
        <taxon>Dendrothele</taxon>
    </lineage>
</organism>
<evidence type="ECO:0000313" key="2">
    <source>
        <dbReference type="EMBL" id="THU93309.1"/>
    </source>
</evidence>
<accession>A0A4S8LUQ0</accession>
<feature type="region of interest" description="Disordered" evidence="1">
    <location>
        <begin position="1"/>
        <end position="22"/>
    </location>
</feature>
<gene>
    <name evidence="2" type="ORF">K435DRAFT_799804</name>
</gene>
<evidence type="ECO:0000313" key="3">
    <source>
        <dbReference type="Proteomes" id="UP000297245"/>
    </source>
</evidence>
<keyword evidence="3" id="KW-1185">Reference proteome</keyword>
<name>A0A4S8LUQ0_DENBC</name>
<protein>
    <submittedName>
        <fullName evidence="2">Uncharacterized protein</fullName>
    </submittedName>
</protein>
<feature type="compositionally biased region" description="Basic and acidic residues" evidence="1">
    <location>
        <begin position="1"/>
        <end position="12"/>
    </location>
</feature>
<dbReference type="EMBL" id="ML179252">
    <property type="protein sequence ID" value="THU93309.1"/>
    <property type="molecule type" value="Genomic_DNA"/>
</dbReference>
<sequence>MYEQKLKEDGPTRDPTTNPDPEEFMWSSGILVKISTTLSAVMSLKINRIETLFKPFTDWEKIWLTKDIPVPARTIAARVSAQSHFQRLADLVRYNRHRITFFDVFCRGYGSGLGGLLHCTTNKRVCTDLLDITQNVLLDWGNIFPTKAHTIGGITTALIASETRLDVTKWFLLADTKKNDYNVDYVSFVVSSVGVNGGVEVAGGAAPSFISKKCRVYRMSWV</sequence>
<evidence type="ECO:0000256" key="1">
    <source>
        <dbReference type="SAM" id="MobiDB-lite"/>
    </source>
</evidence>
<dbReference type="Proteomes" id="UP000297245">
    <property type="component" value="Unassembled WGS sequence"/>
</dbReference>